<dbReference type="Proteomes" id="UP000050465">
    <property type="component" value="Unassembled WGS sequence"/>
</dbReference>
<keyword evidence="1" id="KW-0812">Transmembrane</keyword>
<keyword evidence="1" id="KW-1133">Transmembrane helix</keyword>
<name>A0A0P7ZHW6_9CYAN</name>
<gene>
    <name evidence="2" type="ORF">HLUCCA11_21750</name>
</gene>
<accession>A0A0P7ZHW6</accession>
<feature type="transmembrane region" description="Helical" evidence="1">
    <location>
        <begin position="188"/>
        <end position="215"/>
    </location>
</feature>
<reference evidence="2 3" key="1">
    <citation type="submission" date="2015-09" db="EMBL/GenBank/DDBJ databases">
        <title>Identification and resolution of microdiversity through metagenomic sequencing of parallel consortia.</title>
        <authorList>
            <person name="Nelson W.C."/>
            <person name="Romine M.F."/>
            <person name="Lindemann S.R."/>
        </authorList>
    </citation>
    <scope>NUCLEOTIDE SEQUENCE [LARGE SCALE GENOMIC DNA]</scope>
    <source>
        <strain evidence="2">Ana</strain>
    </source>
</reference>
<evidence type="ECO:0000256" key="1">
    <source>
        <dbReference type="SAM" id="Phobius"/>
    </source>
</evidence>
<feature type="transmembrane region" description="Helical" evidence="1">
    <location>
        <begin position="125"/>
        <end position="146"/>
    </location>
</feature>
<organism evidence="2 3">
    <name type="scientific">Phormidesmis priestleyi Ana</name>
    <dbReference type="NCBI Taxonomy" id="1666911"/>
    <lineage>
        <taxon>Bacteria</taxon>
        <taxon>Bacillati</taxon>
        <taxon>Cyanobacteriota</taxon>
        <taxon>Cyanophyceae</taxon>
        <taxon>Leptolyngbyales</taxon>
        <taxon>Leptolyngbyaceae</taxon>
        <taxon>Phormidesmis</taxon>
    </lineage>
</organism>
<feature type="transmembrane region" description="Helical" evidence="1">
    <location>
        <begin position="98"/>
        <end position="116"/>
    </location>
</feature>
<evidence type="ECO:0000313" key="3">
    <source>
        <dbReference type="Proteomes" id="UP000050465"/>
    </source>
</evidence>
<protein>
    <submittedName>
        <fullName evidence="2">Endomucin</fullName>
    </submittedName>
</protein>
<feature type="transmembrane region" description="Helical" evidence="1">
    <location>
        <begin position="227"/>
        <end position="246"/>
    </location>
</feature>
<dbReference type="PATRIC" id="fig|1666911.3.peg.3754"/>
<dbReference type="AlphaFoldDB" id="A0A0P7ZHW6"/>
<evidence type="ECO:0000313" key="2">
    <source>
        <dbReference type="EMBL" id="KPQ32349.1"/>
    </source>
</evidence>
<keyword evidence="1" id="KW-0472">Membrane</keyword>
<feature type="transmembrane region" description="Helical" evidence="1">
    <location>
        <begin position="158"/>
        <end position="176"/>
    </location>
</feature>
<dbReference type="EMBL" id="LJZR01000060">
    <property type="protein sequence ID" value="KPQ32349.1"/>
    <property type="molecule type" value="Genomic_DNA"/>
</dbReference>
<feature type="transmembrane region" description="Helical" evidence="1">
    <location>
        <begin position="258"/>
        <end position="276"/>
    </location>
</feature>
<proteinExistence type="predicted"/>
<comment type="caution">
    <text evidence="2">The sequence shown here is derived from an EMBL/GenBank/DDBJ whole genome shotgun (WGS) entry which is preliminary data.</text>
</comment>
<dbReference type="STRING" id="1666911.HLUCCA11_21750"/>
<feature type="transmembrane region" description="Helical" evidence="1">
    <location>
        <begin position="58"/>
        <end position="78"/>
    </location>
</feature>
<sequence>MIKMNNRHRKQLKKSAGLAADVTTGDAMTGDAMTGDAMTGDATTVTSQLGYNSILPPLLLAIVIVSIVLLIIVGGVLFCFPEFAQARWVWPLKPFNTRFLGAIYLTALVGLSSLVLSRRSALARLIVPMMWVFTTVVLMVSCLQLQQFDAGRKATDIWFWLYLVDCVGASYYWGYFRSYNFVGLRRLPLPWALGLGVQSGLLGMYGLSLLFAPVVTGGAWMWPLDVFHAQLYSSIFLTGAVGSALLSRWATVAEIRTLGAVQLTFSSLVLLGIWLVDKDIQGINWGLFVNWVWVGAIALLGLIGLGLIRRASNFENNEADT</sequence>
<feature type="transmembrane region" description="Helical" evidence="1">
    <location>
        <begin position="288"/>
        <end position="308"/>
    </location>
</feature>